<name>A0A975PMP9_9RHOB</name>
<dbReference type="SUPFAM" id="SSF51126">
    <property type="entry name" value="Pectin lyase-like"/>
    <property type="match status" value="1"/>
</dbReference>
<dbReference type="Proteomes" id="UP000683291">
    <property type="component" value="Chromosome 1"/>
</dbReference>
<dbReference type="Pfam" id="PF12708">
    <property type="entry name" value="Pect-lyase_RHGA_epim"/>
    <property type="match status" value="1"/>
</dbReference>
<evidence type="ECO:0000259" key="2">
    <source>
        <dbReference type="Pfam" id="PF12708"/>
    </source>
</evidence>
<dbReference type="KEGG" id="sual:KDD17_00845"/>
<dbReference type="AlphaFoldDB" id="A0A975PMP9"/>
<organism evidence="3 4">
    <name type="scientific">Sulfitobacter albidus</name>
    <dbReference type="NCBI Taxonomy" id="2829501"/>
    <lineage>
        <taxon>Bacteria</taxon>
        <taxon>Pseudomonadati</taxon>
        <taxon>Pseudomonadota</taxon>
        <taxon>Alphaproteobacteria</taxon>
        <taxon>Rhodobacterales</taxon>
        <taxon>Roseobacteraceae</taxon>
        <taxon>Sulfitobacter</taxon>
    </lineage>
</organism>
<protein>
    <submittedName>
        <fullName evidence="3">Right-handed parallel beta-helix repeat-containing protein</fullName>
    </submittedName>
</protein>
<proteinExistence type="predicted"/>
<keyword evidence="4" id="KW-1185">Reference proteome</keyword>
<accession>A0A975PMP9</accession>
<reference evidence="3" key="1">
    <citation type="submission" date="2021-04" db="EMBL/GenBank/DDBJ databases">
        <title>Complete genome sequence for Sulfitobacter sp. strain JK7-1.</title>
        <authorList>
            <person name="Park S.-J."/>
        </authorList>
    </citation>
    <scope>NUCLEOTIDE SEQUENCE</scope>
    <source>
        <strain evidence="3">JK7-1</strain>
    </source>
</reference>
<sequence length="764" mass="81778">MNKAITDGIQLTPSPYANGLDQYSSSDGTPGSPSYNGAANAAFVPADQDFGGALELLKTESTQRLRYKGETPIVPGCYLQIKVRIKAISGNLPTVRIAAYAARSNGTPVPGVVSTGPNTALTTYGQVVEITAIVGIGNRTGVDMVWGPTAAYGHFGIDLLGQNGGVVRIDDIEINDVSSVFLGDVVSTIDVRDYGAVGNGTTDDTAAFEAANAAANGRTVLIPNGVFRLNGDVTFDTRTKFEGTVTMPTEAILLLRRNYDLPNYIEAFGNEELAFRKAFQALLNNSDHESLDLGGRKVALTGPIDMQAAVPSRSRYSTRRAIHNGQLIALADGDWATTTITAQATYSPGNPRVLSNVANIANIEVGSHVTGAGVGREVYVRSKNVARGEITLNAALYDAAGTQNFTFRRFKYLLDFSGFEVVSKFVLHNIEFQCSAVCSGILLAGAGTIFTVRDCFITTPKDRGITSMGGGCQGMFIERNQFLSAEDSLAVSARSSIALNVNANDAKIRNNRATRFKHFAVLSGKNHLVSGNHFFQGDTIKGGIRSAGVVLAEPYASFIFTNNYSDNAFLEWTNERDPEPAFSGGFSFSAMEISSNVFLSGDVAPSFSYIVVKPHGADHFLNGVNITGNQFRSINGSINRAERIDTSFAAMNLTRTRNVRMQGNNFFGVVSQVTSPYTIEHEENTPQQSWLIDTGSALPFQARALSIDAVAVRGGVRNAAGAVNWDAPFVRAQQGPNANQVLVVFSEPVEGKIGLTVRIDNDLV</sequence>
<dbReference type="EMBL" id="CP073581">
    <property type="protein sequence ID" value="QUJ76656.1"/>
    <property type="molecule type" value="Genomic_DNA"/>
</dbReference>
<evidence type="ECO:0000313" key="3">
    <source>
        <dbReference type="EMBL" id="QUJ76656.1"/>
    </source>
</evidence>
<dbReference type="Gene3D" id="2.160.20.10">
    <property type="entry name" value="Single-stranded right-handed beta-helix, Pectin lyase-like"/>
    <property type="match status" value="1"/>
</dbReference>
<dbReference type="InterPro" id="IPR012334">
    <property type="entry name" value="Pectin_lyas_fold"/>
</dbReference>
<feature type="domain" description="Rhamnogalacturonase A/B/Epimerase-like pectate lyase" evidence="2">
    <location>
        <begin position="189"/>
        <end position="246"/>
    </location>
</feature>
<feature type="region of interest" description="Disordered" evidence="1">
    <location>
        <begin position="16"/>
        <end position="36"/>
    </location>
</feature>
<dbReference type="InterPro" id="IPR024535">
    <property type="entry name" value="RHGA/B-epi-like_pectate_lyase"/>
</dbReference>
<dbReference type="RefSeq" id="WP_212704853.1">
    <property type="nucleotide sequence ID" value="NZ_CP073581.1"/>
</dbReference>
<evidence type="ECO:0000313" key="4">
    <source>
        <dbReference type="Proteomes" id="UP000683291"/>
    </source>
</evidence>
<dbReference type="InterPro" id="IPR011050">
    <property type="entry name" value="Pectin_lyase_fold/virulence"/>
</dbReference>
<gene>
    <name evidence="3" type="ORF">KDD17_00845</name>
</gene>
<evidence type="ECO:0000256" key="1">
    <source>
        <dbReference type="SAM" id="MobiDB-lite"/>
    </source>
</evidence>